<evidence type="ECO:0000313" key="14">
    <source>
        <dbReference type="EMBL" id="KAA8538476.1"/>
    </source>
</evidence>
<gene>
    <name evidence="14" type="ORF">F0562_027978</name>
</gene>
<dbReference type="SUPFAM" id="SSF48264">
    <property type="entry name" value="Cytochrome P450"/>
    <property type="match status" value="1"/>
</dbReference>
<dbReference type="GO" id="GO:0005506">
    <property type="term" value="F:iron ion binding"/>
    <property type="evidence" value="ECO:0007669"/>
    <property type="project" value="InterPro"/>
</dbReference>
<feature type="transmembrane region" description="Helical" evidence="13">
    <location>
        <begin position="7"/>
        <end position="28"/>
    </location>
</feature>
<sequence length="526" mass="59984">MEFLPPIALPTTVMAAIFAFLLLFYVLWVSKCGRKNKPVAPEAAGAWPLIGHLHLVRGPQLPAITLGTMADKYGPIFTIRLGVHRALVVSSWEIAKECFTTNDRVFCNRPKSMAVELMGYNYAMFGFGPYGQFWREMRKIITLKLLSRHRIAMLNHVYESEVKASMKDTYELWVRNRRASDDHVMVEMKKWFGDMTLNLIRRIVGRETNTASWEGDWCRKKMKEFFELMGTFTVSDALPFLRWLDIGGYEKAMRKTAKELDLLLQGWLEEHYKQKRVSGEVKSEQDFMDDMLSILDDAAVDHDQAIYDADTITKATCLNLLLAGSGTISVTLTWALSLLLNNRHALKKAQEELDTHVGRERQVNESDLKNLVYLQAIIKETMRLSPAALLSPPRESMKDCTLAGYHVPAGSRLFINFWKLHRDPRIWSDHPLEFSPERFLTTHREVDVHGLHFELIPFGSGRRVCPGIYFSLQVMQLVLASLLQGFEVATPLDELIDMSVSFGSSNPKATPLEVLLTPRLPSLLYG</sequence>
<dbReference type="EMBL" id="CM018038">
    <property type="protein sequence ID" value="KAA8538476.1"/>
    <property type="molecule type" value="Genomic_DNA"/>
</dbReference>
<keyword evidence="6 13" id="KW-1133">Transmembrane helix</keyword>
<dbReference type="CDD" id="cd20654">
    <property type="entry name" value="CYP82"/>
    <property type="match status" value="1"/>
</dbReference>
<comment type="subcellular location">
    <subcellularLocation>
        <location evidence="2">Membrane</location>
    </subcellularLocation>
</comment>
<dbReference type="InterPro" id="IPR050651">
    <property type="entry name" value="Plant_Cytochrome_P450_Monoox"/>
</dbReference>
<dbReference type="PRINTS" id="PR00385">
    <property type="entry name" value="P450"/>
</dbReference>
<reference evidence="14 15" key="1">
    <citation type="submission" date="2019-09" db="EMBL/GenBank/DDBJ databases">
        <title>A chromosome-level genome assembly of the Chinese tupelo Nyssa sinensis.</title>
        <authorList>
            <person name="Yang X."/>
            <person name="Kang M."/>
            <person name="Yang Y."/>
            <person name="Xiong H."/>
            <person name="Wang M."/>
            <person name="Zhang Z."/>
            <person name="Wang Z."/>
            <person name="Wu H."/>
            <person name="Ma T."/>
            <person name="Liu J."/>
            <person name="Xi Z."/>
        </authorList>
    </citation>
    <scope>NUCLEOTIDE SEQUENCE [LARGE SCALE GENOMIC DNA]</scope>
    <source>
        <strain evidence="14">J267</strain>
        <tissue evidence="14">Leaf</tissue>
    </source>
</reference>
<keyword evidence="15" id="KW-1185">Reference proteome</keyword>
<evidence type="ECO:0000256" key="11">
    <source>
        <dbReference type="PIRSR" id="PIRSR602401-1"/>
    </source>
</evidence>
<dbReference type="FunFam" id="1.10.630.10:FF:000026">
    <property type="entry name" value="Cytochrome P450 82C4"/>
    <property type="match status" value="1"/>
</dbReference>
<dbReference type="GO" id="GO:0004497">
    <property type="term" value="F:monooxygenase activity"/>
    <property type="evidence" value="ECO:0007669"/>
    <property type="project" value="UniProtKB-KW"/>
</dbReference>
<dbReference type="PANTHER" id="PTHR47947">
    <property type="entry name" value="CYTOCHROME P450 82C3-RELATED"/>
    <property type="match status" value="1"/>
</dbReference>
<dbReference type="OrthoDB" id="2789670at2759"/>
<dbReference type="Gene3D" id="1.10.630.10">
    <property type="entry name" value="Cytochrome P450"/>
    <property type="match status" value="1"/>
</dbReference>
<dbReference type="Proteomes" id="UP000325577">
    <property type="component" value="Linkage Group LG15"/>
</dbReference>
<evidence type="ECO:0000256" key="9">
    <source>
        <dbReference type="ARBA" id="ARBA00023033"/>
    </source>
</evidence>
<evidence type="ECO:0000313" key="15">
    <source>
        <dbReference type="Proteomes" id="UP000325577"/>
    </source>
</evidence>
<keyword evidence="5 11" id="KW-0479">Metal-binding</keyword>
<dbReference type="PROSITE" id="PS00086">
    <property type="entry name" value="CYTOCHROME_P450"/>
    <property type="match status" value="1"/>
</dbReference>
<dbReference type="GO" id="GO:0016020">
    <property type="term" value="C:membrane"/>
    <property type="evidence" value="ECO:0007669"/>
    <property type="project" value="UniProtKB-SubCell"/>
</dbReference>
<comment type="cofactor">
    <cofactor evidence="1 11">
        <name>heme</name>
        <dbReference type="ChEBI" id="CHEBI:30413"/>
    </cofactor>
</comment>
<keyword evidence="9 12" id="KW-0503">Monooxygenase</keyword>
<evidence type="ECO:0000256" key="7">
    <source>
        <dbReference type="ARBA" id="ARBA00023002"/>
    </source>
</evidence>
<accession>A0A5J5B822</accession>
<evidence type="ECO:0000256" key="12">
    <source>
        <dbReference type="RuleBase" id="RU000461"/>
    </source>
</evidence>
<protein>
    <recommendedName>
        <fullName evidence="16">Cytochrome P450</fullName>
    </recommendedName>
</protein>
<evidence type="ECO:0000256" key="10">
    <source>
        <dbReference type="ARBA" id="ARBA00023136"/>
    </source>
</evidence>
<dbReference type="PRINTS" id="PR00463">
    <property type="entry name" value="EP450I"/>
</dbReference>
<name>A0A5J5B822_9ASTE</name>
<proteinExistence type="inferred from homology"/>
<dbReference type="GO" id="GO:0020037">
    <property type="term" value="F:heme binding"/>
    <property type="evidence" value="ECO:0007669"/>
    <property type="project" value="InterPro"/>
</dbReference>
<dbReference type="AlphaFoldDB" id="A0A5J5B822"/>
<comment type="similarity">
    <text evidence="12">Belongs to the cytochrome P450 family.</text>
</comment>
<keyword evidence="3 11" id="KW-0349">Heme</keyword>
<evidence type="ECO:0000256" key="2">
    <source>
        <dbReference type="ARBA" id="ARBA00004370"/>
    </source>
</evidence>
<evidence type="ECO:0000256" key="8">
    <source>
        <dbReference type="ARBA" id="ARBA00023004"/>
    </source>
</evidence>
<evidence type="ECO:0000256" key="1">
    <source>
        <dbReference type="ARBA" id="ARBA00001971"/>
    </source>
</evidence>
<dbReference type="InterPro" id="IPR017972">
    <property type="entry name" value="Cyt_P450_CS"/>
</dbReference>
<dbReference type="Pfam" id="PF00067">
    <property type="entry name" value="p450"/>
    <property type="match status" value="1"/>
</dbReference>
<keyword evidence="8 11" id="KW-0408">Iron</keyword>
<evidence type="ECO:0000256" key="4">
    <source>
        <dbReference type="ARBA" id="ARBA00022692"/>
    </source>
</evidence>
<dbReference type="GO" id="GO:0016705">
    <property type="term" value="F:oxidoreductase activity, acting on paired donors, with incorporation or reduction of molecular oxygen"/>
    <property type="evidence" value="ECO:0007669"/>
    <property type="project" value="InterPro"/>
</dbReference>
<dbReference type="InterPro" id="IPR002401">
    <property type="entry name" value="Cyt_P450_E_grp-I"/>
</dbReference>
<organism evidence="14 15">
    <name type="scientific">Nyssa sinensis</name>
    <dbReference type="NCBI Taxonomy" id="561372"/>
    <lineage>
        <taxon>Eukaryota</taxon>
        <taxon>Viridiplantae</taxon>
        <taxon>Streptophyta</taxon>
        <taxon>Embryophyta</taxon>
        <taxon>Tracheophyta</taxon>
        <taxon>Spermatophyta</taxon>
        <taxon>Magnoliopsida</taxon>
        <taxon>eudicotyledons</taxon>
        <taxon>Gunneridae</taxon>
        <taxon>Pentapetalae</taxon>
        <taxon>asterids</taxon>
        <taxon>Cornales</taxon>
        <taxon>Nyssaceae</taxon>
        <taxon>Nyssa</taxon>
    </lineage>
</organism>
<evidence type="ECO:0000256" key="3">
    <source>
        <dbReference type="ARBA" id="ARBA00022617"/>
    </source>
</evidence>
<keyword evidence="7 12" id="KW-0560">Oxidoreductase</keyword>
<dbReference type="InterPro" id="IPR001128">
    <property type="entry name" value="Cyt_P450"/>
</dbReference>
<evidence type="ECO:0000256" key="5">
    <source>
        <dbReference type="ARBA" id="ARBA00022723"/>
    </source>
</evidence>
<evidence type="ECO:0000256" key="13">
    <source>
        <dbReference type="SAM" id="Phobius"/>
    </source>
</evidence>
<keyword evidence="10 13" id="KW-0472">Membrane</keyword>
<evidence type="ECO:0000256" key="6">
    <source>
        <dbReference type="ARBA" id="ARBA00022989"/>
    </source>
</evidence>
<dbReference type="PANTHER" id="PTHR47947:SF26">
    <property type="entry name" value="CYTOCHROME P450"/>
    <property type="match status" value="1"/>
</dbReference>
<feature type="binding site" description="axial binding residue" evidence="11">
    <location>
        <position position="465"/>
    </location>
    <ligand>
        <name>heme</name>
        <dbReference type="ChEBI" id="CHEBI:30413"/>
    </ligand>
    <ligandPart>
        <name>Fe</name>
        <dbReference type="ChEBI" id="CHEBI:18248"/>
    </ligandPart>
</feature>
<evidence type="ECO:0008006" key="16">
    <source>
        <dbReference type="Google" id="ProtNLM"/>
    </source>
</evidence>
<keyword evidence="4 13" id="KW-0812">Transmembrane</keyword>
<dbReference type="InterPro" id="IPR036396">
    <property type="entry name" value="Cyt_P450_sf"/>
</dbReference>